<dbReference type="GO" id="GO:0019546">
    <property type="term" value="P:L-arginine deiminase pathway"/>
    <property type="evidence" value="ECO:0007669"/>
    <property type="project" value="TreeGrafter"/>
</dbReference>
<dbReference type="GO" id="GO:0008804">
    <property type="term" value="F:carbamate kinase activity"/>
    <property type="evidence" value="ECO:0007669"/>
    <property type="project" value="UniProtKB-UniRule"/>
</dbReference>
<keyword evidence="3 5" id="KW-0418">Kinase</keyword>
<evidence type="ECO:0000256" key="3">
    <source>
        <dbReference type="ARBA" id="ARBA00022777"/>
    </source>
</evidence>
<gene>
    <name evidence="7" type="primary">cpkA</name>
    <name evidence="7" type="ORF">SBA1_480078</name>
</gene>
<evidence type="ECO:0000256" key="5">
    <source>
        <dbReference type="PIRNR" id="PIRNR000723"/>
    </source>
</evidence>
<name>A0A2U3KU78_9BACT</name>
<organism evidence="7 8">
    <name type="scientific">Candidatus Sulfotelmatobacter kueseliae</name>
    <dbReference type="NCBI Taxonomy" id="2042962"/>
    <lineage>
        <taxon>Bacteria</taxon>
        <taxon>Pseudomonadati</taxon>
        <taxon>Acidobacteriota</taxon>
        <taxon>Terriglobia</taxon>
        <taxon>Terriglobales</taxon>
        <taxon>Candidatus Korobacteraceae</taxon>
        <taxon>Candidatus Sulfotelmatobacter</taxon>
    </lineage>
</organism>
<evidence type="ECO:0000259" key="6">
    <source>
        <dbReference type="Pfam" id="PF00696"/>
    </source>
</evidence>
<dbReference type="SUPFAM" id="SSF53633">
    <property type="entry name" value="Carbamate kinase-like"/>
    <property type="match status" value="1"/>
</dbReference>
<sequence>MLIAVGGNSLIRAGEKGTIVEQLANARRTAAAIIGLIRDGYHLVVTHGNGPQVGAQLLRSERAADQVPGQTLDVCGAASQGEIGYMLAQSLQDELAAAGLHVPVVSLVTQTIVSASDPAMQHPTKPIGPFYSLAQAEERKRLLGWEIVEDAARGYRRVVPSPEPIEIVELEVIRSLVNQGALVVACGGGGIPVVRENGRLRGVEAVIDKDRASALLASQLGVDLFAISTDTDYVYLDYKKPAQRPLSRLTVSELEEHYKAGHFPPGNMGPKVESALNFLRAGGKEVVITSYDHLCEAIAGRAGTHIVPDEKAAGGKQPVHFEVPVGGR</sequence>
<feature type="domain" description="Aspartate/glutamate/uridylate kinase" evidence="6">
    <location>
        <begin position="3"/>
        <end position="290"/>
    </location>
</feature>
<dbReference type="PANTHER" id="PTHR30409">
    <property type="entry name" value="CARBAMATE KINASE"/>
    <property type="match status" value="1"/>
</dbReference>
<dbReference type="InterPro" id="IPR003964">
    <property type="entry name" value="Carb_kinase"/>
</dbReference>
<dbReference type="FunFam" id="3.40.1160.10:FF:000007">
    <property type="entry name" value="Carbamate kinase"/>
    <property type="match status" value="1"/>
</dbReference>
<dbReference type="InterPro" id="IPR001048">
    <property type="entry name" value="Asp/Glu/Uridylate_kinase"/>
</dbReference>
<dbReference type="GO" id="GO:0005829">
    <property type="term" value="C:cytosol"/>
    <property type="evidence" value="ECO:0007669"/>
    <property type="project" value="TreeGrafter"/>
</dbReference>
<reference evidence="8" key="1">
    <citation type="submission" date="2018-02" db="EMBL/GenBank/DDBJ databases">
        <authorList>
            <person name="Hausmann B."/>
        </authorList>
    </citation>
    <scope>NUCLEOTIDE SEQUENCE [LARGE SCALE GENOMIC DNA]</scope>
    <source>
        <strain evidence="8">Peat soil MAG SbA1</strain>
    </source>
</reference>
<dbReference type="CDD" id="cd04235">
    <property type="entry name" value="AAK_CK"/>
    <property type="match status" value="1"/>
</dbReference>
<keyword evidence="2 5" id="KW-0808">Transferase</keyword>
<evidence type="ECO:0000256" key="1">
    <source>
        <dbReference type="ARBA" id="ARBA00011066"/>
    </source>
</evidence>
<dbReference type="OrthoDB" id="9766717at2"/>
<dbReference type="EMBL" id="OMOD01000142">
    <property type="protein sequence ID" value="SPF43208.1"/>
    <property type="molecule type" value="Genomic_DNA"/>
</dbReference>
<dbReference type="PIRSF" id="PIRSF000723">
    <property type="entry name" value="Carbamate_kin"/>
    <property type="match status" value="1"/>
</dbReference>
<protein>
    <recommendedName>
        <fullName evidence="4 5">Carbamate kinase</fullName>
    </recommendedName>
</protein>
<dbReference type="NCBIfam" id="NF009007">
    <property type="entry name" value="PRK12352.1"/>
    <property type="match status" value="1"/>
</dbReference>
<dbReference type="InterPro" id="IPR036393">
    <property type="entry name" value="AceGlu_kinase-like_sf"/>
</dbReference>
<dbReference type="PANTHER" id="PTHR30409:SF1">
    <property type="entry name" value="CARBAMATE KINASE-RELATED"/>
    <property type="match status" value="1"/>
</dbReference>
<comment type="similarity">
    <text evidence="1 5">Belongs to the carbamate kinase family.</text>
</comment>
<dbReference type="Gene3D" id="3.40.1160.10">
    <property type="entry name" value="Acetylglutamate kinase-like"/>
    <property type="match status" value="1"/>
</dbReference>
<evidence type="ECO:0000256" key="2">
    <source>
        <dbReference type="ARBA" id="ARBA00022679"/>
    </source>
</evidence>
<evidence type="ECO:0000256" key="4">
    <source>
        <dbReference type="NCBIfam" id="TIGR00746"/>
    </source>
</evidence>
<dbReference type="NCBIfam" id="TIGR00746">
    <property type="entry name" value="arcC"/>
    <property type="match status" value="1"/>
</dbReference>
<proteinExistence type="inferred from homology"/>
<dbReference type="PRINTS" id="PR01469">
    <property type="entry name" value="CARBMTKINASE"/>
</dbReference>
<dbReference type="AlphaFoldDB" id="A0A2U3KU78"/>
<evidence type="ECO:0000313" key="8">
    <source>
        <dbReference type="Proteomes" id="UP000238701"/>
    </source>
</evidence>
<dbReference type="Proteomes" id="UP000238701">
    <property type="component" value="Unassembled WGS sequence"/>
</dbReference>
<evidence type="ECO:0000313" key="7">
    <source>
        <dbReference type="EMBL" id="SPF43208.1"/>
    </source>
</evidence>
<dbReference type="Pfam" id="PF00696">
    <property type="entry name" value="AA_kinase"/>
    <property type="match status" value="1"/>
</dbReference>
<accession>A0A2U3KU78</accession>